<proteinExistence type="predicted"/>
<comment type="caution">
    <text evidence="1">The sequence shown here is derived from an EMBL/GenBank/DDBJ whole genome shotgun (WGS) entry which is preliminary data.</text>
</comment>
<organism evidence="1 2">
    <name type="scientific">Heyndrickxia camelliae</name>
    <dbReference type="NCBI Taxonomy" id="1707093"/>
    <lineage>
        <taxon>Bacteria</taxon>
        <taxon>Bacillati</taxon>
        <taxon>Bacillota</taxon>
        <taxon>Bacilli</taxon>
        <taxon>Bacillales</taxon>
        <taxon>Bacillaceae</taxon>
        <taxon>Heyndrickxia</taxon>
    </lineage>
</organism>
<evidence type="ECO:0000313" key="1">
    <source>
        <dbReference type="EMBL" id="PKR82866.1"/>
    </source>
</evidence>
<gene>
    <name evidence="1" type="ORF">CWO92_22000</name>
</gene>
<accession>A0A2N3LE29</accession>
<dbReference type="AlphaFoldDB" id="A0A2N3LE29"/>
<dbReference type="RefSeq" id="WP_101356354.1">
    <property type="nucleotide sequence ID" value="NZ_PIQO01000026.1"/>
</dbReference>
<name>A0A2N3LE29_9BACI</name>
<dbReference type="OrthoDB" id="2933931at2"/>
<evidence type="ECO:0000313" key="2">
    <source>
        <dbReference type="Proteomes" id="UP000233440"/>
    </source>
</evidence>
<keyword evidence="2" id="KW-1185">Reference proteome</keyword>
<reference evidence="1 2" key="1">
    <citation type="submission" date="2017-11" db="EMBL/GenBank/DDBJ databases">
        <title>Bacillus camelliae sp. nov., isolated from pu'er tea.</title>
        <authorList>
            <person name="Niu L."/>
        </authorList>
    </citation>
    <scope>NUCLEOTIDE SEQUENCE [LARGE SCALE GENOMIC DNA]</scope>
    <source>
        <strain evidence="1 2">7578-1</strain>
    </source>
</reference>
<dbReference type="EMBL" id="PIQO01000026">
    <property type="protein sequence ID" value="PKR82866.1"/>
    <property type="molecule type" value="Genomic_DNA"/>
</dbReference>
<protein>
    <submittedName>
        <fullName evidence="1">Uncharacterized protein</fullName>
    </submittedName>
</protein>
<dbReference type="Proteomes" id="UP000233440">
    <property type="component" value="Unassembled WGS sequence"/>
</dbReference>
<sequence>MHEYQYKEKDHALQILNNGFLSKHINSELKILAKYFNEQDKTEEDIKQSLHDFCKTNLKGYNEAVHFKIINGAIKFGTNNKNKLIQIDKIDITKSELHVIEQMDLPHKFKRVVFTLLVLTKLSKEFLKIRDGEIKNQEYYFGGYKHYKELVSVSKITFNKKKKSTVKNIHDLVHLLDEKGVVEITNNGNIKLSFMYDIENDKDVAFSVNDYRVIGLYYDLYYGENRVKQCENCNIPIRANSSTTKYCKECSIDIERRRQREKWHKYKEKYHTT</sequence>